<name>A0A0A9AEE4_ARUDO</name>
<dbReference type="EMBL" id="GBRH01252428">
    <property type="protein sequence ID" value="JAD45467.1"/>
    <property type="molecule type" value="Transcribed_RNA"/>
</dbReference>
<reference evidence="1" key="1">
    <citation type="submission" date="2014-09" db="EMBL/GenBank/DDBJ databases">
        <authorList>
            <person name="Magalhaes I.L.F."/>
            <person name="Oliveira U."/>
            <person name="Santos F.R."/>
            <person name="Vidigal T.H.D.A."/>
            <person name="Brescovit A.D."/>
            <person name="Santos A.J."/>
        </authorList>
    </citation>
    <scope>NUCLEOTIDE SEQUENCE</scope>
    <source>
        <tissue evidence="1">Shoot tissue taken approximately 20 cm above the soil surface</tissue>
    </source>
</reference>
<organism evidence="1">
    <name type="scientific">Arundo donax</name>
    <name type="common">Giant reed</name>
    <name type="synonym">Donax arundinaceus</name>
    <dbReference type="NCBI Taxonomy" id="35708"/>
    <lineage>
        <taxon>Eukaryota</taxon>
        <taxon>Viridiplantae</taxon>
        <taxon>Streptophyta</taxon>
        <taxon>Embryophyta</taxon>
        <taxon>Tracheophyta</taxon>
        <taxon>Spermatophyta</taxon>
        <taxon>Magnoliopsida</taxon>
        <taxon>Liliopsida</taxon>
        <taxon>Poales</taxon>
        <taxon>Poaceae</taxon>
        <taxon>PACMAD clade</taxon>
        <taxon>Arundinoideae</taxon>
        <taxon>Arundineae</taxon>
        <taxon>Arundo</taxon>
    </lineage>
</organism>
<protein>
    <submittedName>
        <fullName evidence="1">Uncharacterized protein</fullName>
    </submittedName>
</protein>
<evidence type="ECO:0000313" key="1">
    <source>
        <dbReference type="EMBL" id="JAD45467.1"/>
    </source>
</evidence>
<reference evidence="1" key="2">
    <citation type="journal article" date="2015" name="Data Brief">
        <title>Shoot transcriptome of the giant reed, Arundo donax.</title>
        <authorList>
            <person name="Barrero R.A."/>
            <person name="Guerrero F.D."/>
            <person name="Moolhuijzen P."/>
            <person name="Goolsby J.A."/>
            <person name="Tidwell J."/>
            <person name="Bellgard S.E."/>
            <person name="Bellgard M.I."/>
        </authorList>
    </citation>
    <scope>NUCLEOTIDE SEQUENCE</scope>
    <source>
        <tissue evidence="1">Shoot tissue taken approximately 20 cm above the soil surface</tissue>
    </source>
</reference>
<accession>A0A0A9AEE4</accession>
<sequence>MEPGVQDCVRTGARTMAHHPRTHKRTNWLFDYQTKPRKSCGFLI</sequence>
<dbReference type="AlphaFoldDB" id="A0A0A9AEE4"/>
<proteinExistence type="predicted"/>